<evidence type="ECO:0000256" key="5">
    <source>
        <dbReference type="ARBA" id="ARBA00014628"/>
    </source>
</evidence>
<dbReference type="EC" id="4.2.1.1" evidence="4 10"/>
<feature type="chain" id="PRO_5045008352" description="Carbonic anhydrase" evidence="10">
    <location>
        <begin position="23"/>
        <end position="249"/>
    </location>
</feature>
<dbReference type="EMBL" id="CP038469">
    <property type="protein sequence ID" value="QBX82376.1"/>
    <property type="molecule type" value="Genomic_DNA"/>
</dbReference>
<dbReference type="InterPro" id="IPR036398">
    <property type="entry name" value="CA_dom_sf"/>
</dbReference>
<dbReference type="Pfam" id="PF00194">
    <property type="entry name" value="Carb_anhydrase"/>
    <property type="match status" value="1"/>
</dbReference>
<proteinExistence type="inferred from homology"/>
<dbReference type="PROSITE" id="PS51144">
    <property type="entry name" value="ALPHA_CA_2"/>
    <property type="match status" value="1"/>
</dbReference>
<evidence type="ECO:0000259" key="11">
    <source>
        <dbReference type="PROSITE" id="PS51144"/>
    </source>
</evidence>
<reference evidence="12 13" key="1">
    <citation type="submission" date="2019-03" db="EMBL/GenBank/DDBJ databases">
        <title>Complete genome sequence of Citrobacter sp. SNU WT2 isolated from diseased rainbow trout.</title>
        <authorList>
            <person name="Oh W.T."/>
            <person name="Park S.C."/>
        </authorList>
    </citation>
    <scope>NUCLEOTIDE SEQUENCE [LARGE SCALE GENOMIC DNA]</scope>
    <source>
        <strain evidence="12 13">SNU WT2</strain>
    </source>
</reference>
<protein>
    <recommendedName>
        <fullName evidence="5 10">Carbonic anhydrase</fullName>
        <ecNumber evidence="4 10">4.2.1.1</ecNumber>
    </recommendedName>
</protein>
<dbReference type="InterPro" id="IPR023561">
    <property type="entry name" value="Carbonic_anhydrase_a-class"/>
</dbReference>
<feature type="signal peptide" evidence="10">
    <location>
        <begin position="1"/>
        <end position="22"/>
    </location>
</feature>
<accession>A0ABX5T7F1</accession>
<sequence length="249" mass="27713">MKTNFLKVAILATCMTPLAVLANSTHWGYEGNGAPEHWGDLDEAFKTCQSGTSQSPVNIDTQSVHDEQLAALDVQYADGPSTLLNNGHTLQAEISSYTTDSIHLISDVYTLKQFHFHAPSENTIDGKQYAMEMHLVHEDRTGKIAVIAVLFDIGEPNDALENLWQSIPADGDNMPLFSPININELLPEDKNYWHYSGSLTTPPCSEPVSWFVMKSPLTLSQKQLSRFRAAIQYNNNRPVQPLNGREVVE</sequence>
<dbReference type="CDD" id="cd03124">
    <property type="entry name" value="alpha_CA_prokaryotic_like"/>
    <property type="match status" value="1"/>
</dbReference>
<dbReference type="PANTHER" id="PTHR18952">
    <property type="entry name" value="CARBONIC ANHYDRASE"/>
    <property type="match status" value="1"/>
</dbReference>
<evidence type="ECO:0000256" key="3">
    <source>
        <dbReference type="ARBA" id="ARBA00010718"/>
    </source>
</evidence>
<evidence type="ECO:0000256" key="7">
    <source>
        <dbReference type="ARBA" id="ARBA00022833"/>
    </source>
</evidence>
<evidence type="ECO:0000256" key="9">
    <source>
        <dbReference type="ARBA" id="ARBA00048348"/>
    </source>
</evidence>
<comment type="function">
    <text evidence="2 10">Reversible hydration of carbon dioxide.</text>
</comment>
<keyword evidence="6 10" id="KW-0479">Metal-binding</keyword>
<evidence type="ECO:0000313" key="13">
    <source>
        <dbReference type="Proteomes" id="UP000296284"/>
    </source>
</evidence>
<dbReference type="PANTHER" id="PTHR18952:SF265">
    <property type="entry name" value="CARBONIC ANHYDRASE"/>
    <property type="match status" value="1"/>
</dbReference>
<keyword evidence="8 10" id="KW-0456">Lyase</keyword>
<dbReference type="Gene3D" id="3.10.200.10">
    <property type="entry name" value="Alpha carbonic anhydrase"/>
    <property type="match status" value="1"/>
</dbReference>
<evidence type="ECO:0000256" key="1">
    <source>
        <dbReference type="ARBA" id="ARBA00001947"/>
    </source>
</evidence>
<comment type="catalytic activity">
    <reaction evidence="9 10">
        <text>hydrogencarbonate + H(+) = CO2 + H2O</text>
        <dbReference type="Rhea" id="RHEA:10748"/>
        <dbReference type="ChEBI" id="CHEBI:15377"/>
        <dbReference type="ChEBI" id="CHEBI:15378"/>
        <dbReference type="ChEBI" id="CHEBI:16526"/>
        <dbReference type="ChEBI" id="CHEBI:17544"/>
        <dbReference type="EC" id="4.2.1.1"/>
    </reaction>
</comment>
<organism evidence="12 13">
    <name type="scientific">Citrobacter tructae</name>
    <dbReference type="NCBI Taxonomy" id="2562449"/>
    <lineage>
        <taxon>Bacteria</taxon>
        <taxon>Pseudomonadati</taxon>
        <taxon>Pseudomonadota</taxon>
        <taxon>Gammaproteobacteria</taxon>
        <taxon>Enterobacterales</taxon>
        <taxon>Enterobacteriaceae</taxon>
        <taxon>Citrobacter</taxon>
    </lineage>
</organism>
<keyword evidence="7 10" id="KW-0862">Zinc</keyword>
<dbReference type="RefSeq" id="WP_135324119.1">
    <property type="nucleotide sequence ID" value="NZ_CP038469.1"/>
</dbReference>
<dbReference type="InterPro" id="IPR041891">
    <property type="entry name" value="Alpha_CA_prokaryot-like"/>
</dbReference>
<dbReference type="PROSITE" id="PS00162">
    <property type="entry name" value="ALPHA_CA_1"/>
    <property type="match status" value="1"/>
</dbReference>
<dbReference type="InterPro" id="IPR018338">
    <property type="entry name" value="Carbonic_anhydrase_a-class_CS"/>
</dbReference>
<evidence type="ECO:0000256" key="2">
    <source>
        <dbReference type="ARBA" id="ARBA00002904"/>
    </source>
</evidence>
<dbReference type="Proteomes" id="UP000296284">
    <property type="component" value="Chromosome"/>
</dbReference>
<feature type="domain" description="Alpha-carbonic anhydrase" evidence="11">
    <location>
        <begin position="25"/>
        <end position="249"/>
    </location>
</feature>
<dbReference type="InterPro" id="IPR001148">
    <property type="entry name" value="CA_dom"/>
</dbReference>
<name>A0ABX5T7F1_9ENTR</name>
<comment type="cofactor">
    <cofactor evidence="1 10">
        <name>Zn(2+)</name>
        <dbReference type="ChEBI" id="CHEBI:29105"/>
    </cofactor>
</comment>
<dbReference type="SMART" id="SM01057">
    <property type="entry name" value="Carb_anhydrase"/>
    <property type="match status" value="1"/>
</dbReference>
<evidence type="ECO:0000256" key="10">
    <source>
        <dbReference type="RuleBase" id="RU367011"/>
    </source>
</evidence>
<evidence type="ECO:0000256" key="8">
    <source>
        <dbReference type="ARBA" id="ARBA00023239"/>
    </source>
</evidence>
<keyword evidence="10" id="KW-0732">Signal</keyword>
<evidence type="ECO:0000256" key="4">
    <source>
        <dbReference type="ARBA" id="ARBA00012925"/>
    </source>
</evidence>
<evidence type="ECO:0000313" key="12">
    <source>
        <dbReference type="EMBL" id="QBX82376.1"/>
    </source>
</evidence>
<dbReference type="SUPFAM" id="SSF51069">
    <property type="entry name" value="Carbonic anhydrase"/>
    <property type="match status" value="1"/>
</dbReference>
<keyword evidence="13" id="KW-1185">Reference proteome</keyword>
<evidence type="ECO:0000256" key="6">
    <source>
        <dbReference type="ARBA" id="ARBA00022723"/>
    </source>
</evidence>
<comment type="similarity">
    <text evidence="3 10">Belongs to the alpha-carbonic anhydrase family.</text>
</comment>
<gene>
    <name evidence="12" type="ORF">E4Z61_19255</name>
</gene>